<comment type="similarity">
    <text evidence="1">Belongs to the UPF0065 (bug) family.</text>
</comment>
<feature type="domain" description="DUF1468" evidence="3">
    <location>
        <begin position="340"/>
        <end position="452"/>
    </location>
</feature>
<evidence type="ECO:0000313" key="4">
    <source>
        <dbReference type="EMBL" id="SHE64273.1"/>
    </source>
</evidence>
<dbReference type="Gene3D" id="3.40.190.150">
    <property type="entry name" value="Bordetella uptake gene, domain 1"/>
    <property type="match status" value="1"/>
</dbReference>
<feature type="transmembrane region" description="Helical" evidence="2">
    <location>
        <begin position="425"/>
        <end position="447"/>
    </location>
</feature>
<sequence length="458" mass="50757">MRLLPFKVRVIKYVCVGRALGTPVAILLVAVVLLLGCTREASYPNRPISLICPWSAGGGTDRVARQIASQLEREMEVPVNVINATGGGGVTGHTRGALERPDGYSMTMITAEINMLHWRGLTNITYRDYRPLMKVNQDNAAIFVREEAPWENLDDLEQAIRESPGSLQASGTAFGGVWHVSLAGWLLEADLPADAVTWISINGSAPSLQELMAGGVDMVVCSFPEARSLYDAGEIRSLGVMAEERLADQPDIPTFREQGYDWTSQTWRGLAVPNEVPDERYQTLLESVESVITSEEYHRFLKNSGFGSSGQSPEAFLQFLETENQTYGEIFNSQAFAEVVSQRYGPMFFPSIILALMGLIILTLLVTGSLGRRAEADDLKGIDYTHILLLVGAVIFYLLFAEYLGFILTAAFILLLLMWQFHVRWSTALVVVLVIVPLTYQLFAIYLRVPLPWGLLGW</sequence>
<keyword evidence="2" id="KW-0472">Membrane</keyword>
<dbReference type="EMBL" id="FQUS01000002">
    <property type="protein sequence ID" value="SHE64273.1"/>
    <property type="molecule type" value="Genomic_DNA"/>
</dbReference>
<protein>
    <submittedName>
        <fullName evidence="4">Tripartite-type tricarboxylate transporter, receptor component TctC</fullName>
    </submittedName>
</protein>
<dbReference type="CDD" id="cd07012">
    <property type="entry name" value="PBP2_Bug_TTT"/>
    <property type="match status" value="1"/>
</dbReference>
<accession>A0A1M4V5W8</accession>
<dbReference type="Pfam" id="PF03401">
    <property type="entry name" value="TctC"/>
    <property type="match status" value="1"/>
</dbReference>
<dbReference type="InterPro" id="IPR042100">
    <property type="entry name" value="Bug_dom1"/>
</dbReference>
<dbReference type="PANTHER" id="PTHR42928:SF5">
    <property type="entry name" value="BLR1237 PROTEIN"/>
    <property type="match status" value="1"/>
</dbReference>
<name>A0A1M4V5W8_9BACT</name>
<reference evidence="4 5" key="1">
    <citation type="submission" date="2016-11" db="EMBL/GenBank/DDBJ databases">
        <authorList>
            <person name="Jaros S."/>
            <person name="Januszkiewicz K."/>
            <person name="Wedrychowicz H."/>
        </authorList>
    </citation>
    <scope>NUCLEOTIDE SEQUENCE [LARGE SCALE GENOMIC DNA]</scope>
    <source>
        <strain evidence="4 5">DSM 21986</strain>
    </source>
</reference>
<dbReference type="Gene3D" id="3.40.190.10">
    <property type="entry name" value="Periplasmic binding protein-like II"/>
    <property type="match status" value="1"/>
</dbReference>
<feature type="transmembrane region" description="Helical" evidence="2">
    <location>
        <begin position="387"/>
        <end position="419"/>
    </location>
</feature>
<organism evidence="4 5">
    <name type="scientific">Fodinibius roseus</name>
    <dbReference type="NCBI Taxonomy" id="1194090"/>
    <lineage>
        <taxon>Bacteria</taxon>
        <taxon>Pseudomonadati</taxon>
        <taxon>Balneolota</taxon>
        <taxon>Balneolia</taxon>
        <taxon>Balneolales</taxon>
        <taxon>Balneolaceae</taxon>
        <taxon>Fodinibius</taxon>
    </lineage>
</organism>
<dbReference type="InterPro" id="IPR005064">
    <property type="entry name" value="BUG"/>
</dbReference>
<evidence type="ECO:0000259" key="3">
    <source>
        <dbReference type="Pfam" id="PF07331"/>
    </source>
</evidence>
<feature type="transmembrane region" description="Helical" evidence="2">
    <location>
        <begin position="347"/>
        <end position="366"/>
    </location>
</feature>
<keyword evidence="5" id="KW-1185">Reference proteome</keyword>
<gene>
    <name evidence="4" type="ORF">SAMN05443144_102205</name>
</gene>
<evidence type="ECO:0000256" key="1">
    <source>
        <dbReference type="ARBA" id="ARBA00006987"/>
    </source>
</evidence>
<evidence type="ECO:0000313" key="5">
    <source>
        <dbReference type="Proteomes" id="UP000184041"/>
    </source>
</evidence>
<dbReference type="OrthoDB" id="8880247at2"/>
<dbReference type="InterPro" id="IPR009936">
    <property type="entry name" value="DUF1468"/>
</dbReference>
<keyword evidence="4" id="KW-0675">Receptor</keyword>
<dbReference type="SUPFAM" id="SSF53850">
    <property type="entry name" value="Periplasmic binding protein-like II"/>
    <property type="match status" value="1"/>
</dbReference>
<dbReference type="Pfam" id="PF07331">
    <property type="entry name" value="TctB"/>
    <property type="match status" value="1"/>
</dbReference>
<proteinExistence type="inferred from homology"/>
<keyword evidence="2" id="KW-0812">Transmembrane</keyword>
<dbReference type="PANTHER" id="PTHR42928">
    <property type="entry name" value="TRICARBOXYLATE-BINDING PROTEIN"/>
    <property type="match status" value="1"/>
</dbReference>
<dbReference type="STRING" id="1194090.SAMN05443144_102205"/>
<feature type="transmembrane region" description="Helical" evidence="2">
    <location>
        <begin position="12"/>
        <end position="36"/>
    </location>
</feature>
<dbReference type="Proteomes" id="UP000184041">
    <property type="component" value="Unassembled WGS sequence"/>
</dbReference>
<evidence type="ECO:0000256" key="2">
    <source>
        <dbReference type="SAM" id="Phobius"/>
    </source>
</evidence>
<keyword evidence="2" id="KW-1133">Transmembrane helix</keyword>
<dbReference type="AlphaFoldDB" id="A0A1M4V5W8"/>